<sequence length="70" mass="7734">MRIPGVEPFHTSPLTSFGEMLFGTTKTILNTSQISAFDNKASVMLELNSSDCCTFWSKREHILQGLPSIA</sequence>
<protein>
    <submittedName>
        <fullName evidence="1 3">Uncharacterized protein</fullName>
    </submittedName>
</protein>
<evidence type="ECO:0000313" key="2">
    <source>
        <dbReference type="Proteomes" id="UP000268014"/>
    </source>
</evidence>
<reference evidence="3" key="1">
    <citation type="submission" date="2017-02" db="UniProtKB">
        <authorList>
            <consortium name="WormBaseParasite"/>
        </authorList>
    </citation>
    <scope>IDENTIFICATION</scope>
</reference>
<name>A0A0N4WJP2_HAEPC</name>
<keyword evidence="2" id="KW-1185">Reference proteome</keyword>
<reference evidence="1 2" key="2">
    <citation type="submission" date="2018-11" db="EMBL/GenBank/DDBJ databases">
        <authorList>
            <consortium name="Pathogen Informatics"/>
        </authorList>
    </citation>
    <scope>NUCLEOTIDE SEQUENCE [LARGE SCALE GENOMIC DNA]</scope>
    <source>
        <strain evidence="1 2">MHpl1</strain>
    </source>
</reference>
<dbReference type="EMBL" id="UZAF01017503">
    <property type="protein sequence ID" value="VDO42308.1"/>
    <property type="molecule type" value="Genomic_DNA"/>
</dbReference>
<dbReference type="WBParaSite" id="HPLM_0001124301-mRNA-1">
    <property type="protein sequence ID" value="HPLM_0001124301-mRNA-1"/>
    <property type="gene ID" value="HPLM_0001124301"/>
</dbReference>
<gene>
    <name evidence="1" type="ORF">HPLM_LOCUS11235</name>
</gene>
<accession>A0A0N4WJP2</accession>
<evidence type="ECO:0000313" key="1">
    <source>
        <dbReference type="EMBL" id="VDO42308.1"/>
    </source>
</evidence>
<dbReference type="AlphaFoldDB" id="A0A0N4WJP2"/>
<dbReference type="Proteomes" id="UP000268014">
    <property type="component" value="Unassembled WGS sequence"/>
</dbReference>
<evidence type="ECO:0000313" key="3">
    <source>
        <dbReference type="WBParaSite" id="HPLM_0001124301-mRNA-1"/>
    </source>
</evidence>
<dbReference type="STRING" id="6290.A0A0N4WJP2"/>
<proteinExistence type="predicted"/>
<organism evidence="3">
    <name type="scientific">Haemonchus placei</name>
    <name type="common">Barber's pole worm</name>
    <dbReference type="NCBI Taxonomy" id="6290"/>
    <lineage>
        <taxon>Eukaryota</taxon>
        <taxon>Metazoa</taxon>
        <taxon>Ecdysozoa</taxon>
        <taxon>Nematoda</taxon>
        <taxon>Chromadorea</taxon>
        <taxon>Rhabditida</taxon>
        <taxon>Rhabditina</taxon>
        <taxon>Rhabditomorpha</taxon>
        <taxon>Strongyloidea</taxon>
        <taxon>Trichostrongylidae</taxon>
        <taxon>Haemonchus</taxon>
    </lineage>
</organism>